<feature type="domain" description="CARD" evidence="6">
    <location>
        <begin position="77"/>
        <end position="167"/>
    </location>
</feature>
<evidence type="ECO:0000313" key="7">
    <source>
        <dbReference type="EMBL" id="KAG7314437.1"/>
    </source>
</evidence>
<keyword evidence="5" id="KW-0395">Inflammatory response</keyword>
<dbReference type="AlphaFoldDB" id="A0A9D3S8D4"/>
<dbReference type="InterPro" id="IPR011029">
    <property type="entry name" value="DEATH-like_dom_sf"/>
</dbReference>
<keyword evidence="4" id="KW-0391">Immunity</keyword>
<evidence type="ECO:0000256" key="1">
    <source>
        <dbReference type="ARBA" id="ARBA00004514"/>
    </source>
</evidence>
<dbReference type="PROSITE" id="PS50209">
    <property type="entry name" value="CARD"/>
    <property type="match status" value="1"/>
</dbReference>
<dbReference type="SUPFAM" id="SSF47986">
    <property type="entry name" value="DEATH domain"/>
    <property type="match status" value="1"/>
</dbReference>
<dbReference type="InterPro" id="IPR051249">
    <property type="entry name" value="NLRP_Inflammasome"/>
</dbReference>
<evidence type="ECO:0000313" key="8">
    <source>
        <dbReference type="Proteomes" id="UP000824219"/>
    </source>
</evidence>
<evidence type="ECO:0000256" key="4">
    <source>
        <dbReference type="ARBA" id="ARBA00022859"/>
    </source>
</evidence>
<dbReference type="FunFam" id="1.10.533.10:FF:000013">
    <property type="entry name" value="Apoptosis-associated speck-like protein containing a CARD"/>
    <property type="match status" value="1"/>
</dbReference>
<reference evidence="7 8" key="1">
    <citation type="submission" date="2021-06" db="EMBL/GenBank/DDBJ databases">
        <title>Chromosome-level genome assembly of the red-tail catfish (Hemibagrus wyckioides).</title>
        <authorList>
            <person name="Shao F."/>
        </authorList>
    </citation>
    <scope>NUCLEOTIDE SEQUENCE [LARGE SCALE GENOMIC DNA]</scope>
    <source>
        <strain evidence="7">EC202008001</strain>
        <tissue evidence="7">Blood</tissue>
    </source>
</reference>
<dbReference type="PANTHER" id="PTHR46985">
    <property type="entry name" value="NACHT, LRR AND PYD DOMAINS-CONTAINING PROTEIN 1"/>
    <property type="match status" value="1"/>
</dbReference>
<proteinExistence type="predicted"/>
<dbReference type="GO" id="GO:0042981">
    <property type="term" value="P:regulation of apoptotic process"/>
    <property type="evidence" value="ECO:0007669"/>
    <property type="project" value="InterPro"/>
</dbReference>
<evidence type="ECO:0000256" key="2">
    <source>
        <dbReference type="ARBA" id="ARBA00022490"/>
    </source>
</evidence>
<dbReference type="CDD" id="cd08330">
    <property type="entry name" value="CARD_ASC_NALP1"/>
    <property type="match status" value="1"/>
</dbReference>
<dbReference type="EMBL" id="JAHKSW010000028">
    <property type="protein sequence ID" value="KAG7314437.1"/>
    <property type="molecule type" value="Genomic_DNA"/>
</dbReference>
<evidence type="ECO:0000256" key="5">
    <source>
        <dbReference type="ARBA" id="ARBA00023198"/>
    </source>
</evidence>
<dbReference type="GO" id="GO:0006954">
    <property type="term" value="P:inflammatory response"/>
    <property type="evidence" value="ECO:0007669"/>
    <property type="project" value="UniProtKB-KW"/>
</dbReference>
<keyword evidence="3" id="KW-0399">Innate immunity</keyword>
<dbReference type="Proteomes" id="UP000824219">
    <property type="component" value="Linkage Group LG28"/>
</dbReference>
<sequence>MDNKMLQDVEKRKRQEEEKLFERMMKVFWFQYELELQMQQISFTTIPHVRLSNPWIPWGFHPPFQKHPGSEAATHKMNLTGVDFVNEHRETLIQKVSSVMEIADCLKGKDMISDEMYSKIQEEATPQAKMRELYKHLNSGGRKVKAEFYQILKKKLRYLVEELESGSVQA</sequence>
<dbReference type="PANTHER" id="PTHR46985:SF2">
    <property type="entry name" value="APOPTOSIS-ASSOCIATED SPECK-LIKE PROTEIN CONTAINING A CARD"/>
    <property type="match status" value="1"/>
</dbReference>
<evidence type="ECO:0000256" key="3">
    <source>
        <dbReference type="ARBA" id="ARBA00022588"/>
    </source>
</evidence>
<gene>
    <name evidence="7" type="ORF">KOW79_021740</name>
</gene>
<dbReference type="GO" id="GO:0045087">
    <property type="term" value="P:innate immune response"/>
    <property type="evidence" value="ECO:0007669"/>
    <property type="project" value="UniProtKB-KW"/>
</dbReference>
<dbReference type="Gene3D" id="1.10.533.10">
    <property type="entry name" value="Death Domain, Fas"/>
    <property type="match status" value="1"/>
</dbReference>
<comment type="caution">
    <text evidence="7">The sequence shown here is derived from an EMBL/GenBank/DDBJ whole genome shotgun (WGS) entry which is preliminary data.</text>
</comment>
<protein>
    <recommendedName>
        <fullName evidence="6">CARD domain-containing protein</fullName>
    </recommendedName>
</protein>
<accession>A0A9D3S8D4</accession>
<evidence type="ECO:0000259" key="6">
    <source>
        <dbReference type="PROSITE" id="PS50209"/>
    </source>
</evidence>
<organism evidence="7 8">
    <name type="scientific">Hemibagrus wyckioides</name>
    <dbReference type="NCBI Taxonomy" id="337641"/>
    <lineage>
        <taxon>Eukaryota</taxon>
        <taxon>Metazoa</taxon>
        <taxon>Chordata</taxon>
        <taxon>Craniata</taxon>
        <taxon>Vertebrata</taxon>
        <taxon>Euteleostomi</taxon>
        <taxon>Actinopterygii</taxon>
        <taxon>Neopterygii</taxon>
        <taxon>Teleostei</taxon>
        <taxon>Ostariophysi</taxon>
        <taxon>Siluriformes</taxon>
        <taxon>Bagridae</taxon>
        <taxon>Hemibagrus</taxon>
    </lineage>
</organism>
<name>A0A9D3S8D4_9TELE</name>
<comment type="subcellular location">
    <subcellularLocation>
        <location evidence="1">Cytoplasm</location>
        <location evidence="1">Cytosol</location>
    </subcellularLocation>
</comment>
<dbReference type="OrthoDB" id="8891580at2759"/>
<keyword evidence="2" id="KW-0963">Cytoplasm</keyword>
<dbReference type="Pfam" id="PF00619">
    <property type="entry name" value="CARD"/>
    <property type="match status" value="1"/>
</dbReference>
<dbReference type="InterPro" id="IPR001315">
    <property type="entry name" value="CARD"/>
</dbReference>
<dbReference type="GO" id="GO:0005829">
    <property type="term" value="C:cytosol"/>
    <property type="evidence" value="ECO:0007669"/>
    <property type="project" value="UniProtKB-SubCell"/>
</dbReference>
<dbReference type="InterPro" id="IPR033516">
    <property type="entry name" value="CARD8/ASC/NALP1_CARD"/>
</dbReference>
<keyword evidence="8" id="KW-1185">Reference proteome</keyword>